<organism evidence="1 2">
    <name type="scientific">Blastococcus saxobsidens</name>
    <dbReference type="NCBI Taxonomy" id="138336"/>
    <lineage>
        <taxon>Bacteria</taxon>
        <taxon>Bacillati</taxon>
        <taxon>Actinomycetota</taxon>
        <taxon>Actinomycetes</taxon>
        <taxon>Geodermatophilales</taxon>
        <taxon>Geodermatophilaceae</taxon>
        <taxon>Blastococcus</taxon>
    </lineage>
</organism>
<dbReference type="AlphaFoldDB" id="A0A4Q7YBB4"/>
<dbReference type="Proteomes" id="UP000292507">
    <property type="component" value="Unassembled WGS sequence"/>
</dbReference>
<accession>A0A4Q7YBB4</accession>
<dbReference type="EMBL" id="SHKV01000001">
    <property type="protein sequence ID" value="RZU33415.1"/>
    <property type="molecule type" value="Genomic_DNA"/>
</dbReference>
<dbReference type="NCBIfam" id="TIGR01764">
    <property type="entry name" value="excise"/>
    <property type="match status" value="1"/>
</dbReference>
<comment type="caution">
    <text evidence="1">The sequence shown here is derived from an EMBL/GenBank/DDBJ whole genome shotgun (WGS) entry which is preliminary data.</text>
</comment>
<dbReference type="GO" id="GO:0003677">
    <property type="term" value="F:DNA binding"/>
    <property type="evidence" value="ECO:0007669"/>
    <property type="project" value="InterPro"/>
</dbReference>
<protein>
    <submittedName>
        <fullName evidence="1">Excisionase family DNA binding protein</fullName>
    </submittedName>
</protein>
<reference evidence="1 2" key="1">
    <citation type="submission" date="2019-02" db="EMBL/GenBank/DDBJ databases">
        <title>Sequencing the genomes of 1000 actinobacteria strains.</title>
        <authorList>
            <person name="Klenk H.-P."/>
        </authorList>
    </citation>
    <scope>NUCLEOTIDE SEQUENCE [LARGE SCALE GENOMIC DNA]</scope>
    <source>
        <strain evidence="1 2">DSM 44509</strain>
    </source>
</reference>
<evidence type="ECO:0000313" key="1">
    <source>
        <dbReference type="EMBL" id="RZU33415.1"/>
    </source>
</evidence>
<name>A0A4Q7YBB4_9ACTN</name>
<sequence>MTEASTPPSERAGPHQRRLSPVLMDCKAAGEYTGFGERYMRRLVFEKRIAYVKVGHMVRFERATLDKFIEDHRVDPTT</sequence>
<evidence type="ECO:0000313" key="2">
    <source>
        <dbReference type="Proteomes" id="UP000292507"/>
    </source>
</evidence>
<dbReference type="RefSeq" id="WP_242611197.1">
    <property type="nucleotide sequence ID" value="NZ_POQT01000002.1"/>
</dbReference>
<gene>
    <name evidence="1" type="ORF">BKA19_3138</name>
</gene>
<keyword evidence="2" id="KW-1185">Reference proteome</keyword>
<dbReference type="InterPro" id="IPR010093">
    <property type="entry name" value="SinI_DNA-bd"/>
</dbReference>
<proteinExistence type="predicted"/>